<dbReference type="PRINTS" id="PR01407">
    <property type="entry name" value="BUTYPHLNCDUF"/>
</dbReference>
<dbReference type="InterPro" id="IPR013106">
    <property type="entry name" value="Ig_V-set"/>
</dbReference>
<feature type="domain" description="Ig-like" evidence="7">
    <location>
        <begin position="147"/>
        <end position="264"/>
    </location>
</feature>
<dbReference type="SUPFAM" id="SSF49899">
    <property type="entry name" value="Concanavalin A-like lectins/glucanases"/>
    <property type="match status" value="1"/>
</dbReference>
<accession>A0AA97K024</accession>
<dbReference type="SMART" id="SM00409">
    <property type="entry name" value="IG"/>
    <property type="match status" value="2"/>
</dbReference>
<dbReference type="Pfam" id="PF13765">
    <property type="entry name" value="PRY"/>
    <property type="match status" value="1"/>
</dbReference>
<keyword evidence="8" id="KW-1185">Reference proteome</keyword>
<dbReference type="SMART" id="SM00408">
    <property type="entry name" value="IGc2"/>
    <property type="match status" value="2"/>
</dbReference>
<evidence type="ECO:0000259" key="7">
    <source>
        <dbReference type="PROSITE" id="PS50835"/>
    </source>
</evidence>
<proteinExistence type="inferred from homology"/>
<dbReference type="InterPro" id="IPR003879">
    <property type="entry name" value="Butyrophylin_SPRY"/>
</dbReference>
<feature type="domain" description="Ig-like" evidence="7">
    <location>
        <begin position="22"/>
        <end position="137"/>
    </location>
</feature>
<dbReference type="PROSITE" id="PS50835">
    <property type="entry name" value="IG_LIKE"/>
    <property type="match status" value="2"/>
</dbReference>
<dbReference type="InterPro" id="IPR036179">
    <property type="entry name" value="Ig-like_dom_sf"/>
</dbReference>
<evidence type="ECO:0000256" key="1">
    <source>
        <dbReference type="ARBA" id="ARBA00007591"/>
    </source>
</evidence>
<keyword evidence="5" id="KW-0175">Coiled coil</keyword>
<evidence type="ECO:0000313" key="9">
    <source>
        <dbReference type="RefSeq" id="XP_054848830.1"/>
    </source>
</evidence>
<comment type="similarity">
    <text evidence="2">Belongs to the ohanin/vespryn family.</text>
</comment>
<dbReference type="Pfam" id="PF07686">
    <property type="entry name" value="V-set"/>
    <property type="match status" value="2"/>
</dbReference>
<dbReference type="CDD" id="cd13733">
    <property type="entry name" value="SPRY_PRY_C-I_1"/>
    <property type="match status" value="1"/>
</dbReference>
<dbReference type="FunFam" id="2.60.120.920:FF:000004">
    <property type="entry name" value="Butyrophilin subfamily 1 member A1"/>
    <property type="match status" value="1"/>
</dbReference>
<dbReference type="SMART" id="SM00589">
    <property type="entry name" value="PRY"/>
    <property type="match status" value="1"/>
</dbReference>
<comment type="function">
    <text evidence="4">Neurotoxin that produces dose-dependent hypolocomotion and hyperalgesia in mice. May directly act on the central nervous system, as it is 6500-fold more potent when administered intracerebroventricularly than intraperitoneal.</text>
</comment>
<name>A0AA97K024_EUBMA</name>
<dbReference type="InterPro" id="IPR003599">
    <property type="entry name" value="Ig_sub"/>
</dbReference>
<dbReference type="PANTHER" id="PTHR24103">
    <property type="entry name" value="E3 UBIQUITIN-PROTEIN LIGASE TRIM"/>
    <property type="match status" value="1"/>
</dbReference>
<keyword evidence="3" id="KW-0800">Toxin</keyword>
<dbReference type="InterPro" id="IPR003598">
    <property type="entry name" value="Ig_sub2"/>
</dbReference>
<dbReference type="InterPro" id="IPR003877">
    <property type="entry name" value="SPRY_dom"/>
</dbReference>
<evidence type="ECO:0000313" key="8">
    <source>
        <dbReference type="Proteomes" id="UP001190640"/>
    </source>
</evidence>
<dbReference type="RefSeq" id="XP_054848830.1">
    <property type="nucleotide sequence ID" value="XM_054992855.1"/>
</dbReference>
<dbReference type="InterPro" id="IPR043136">
    <property type="entry name" value="B30.2/SPRY_sf"/>
</dbReference>
<comment type="similarity">
    <text evidence="1">Belongs to the immunoglobulin superfamily. BTN/MOG family.</text>
</comment>
<dbReference type="SMART" id="SM00449">
    <property type="entry name" value="SPRY"/>
    <property type="match status" value="1"/>
</dbReference>
<dbReference type="GeneID" id="129338546"/>
<gene>
    <name evidence="9" type="primary">LOC129338546</name>
</gene>
<dbReference type="InterPro" id="IPR013320">
    <property type="entry name" value="ConA-like_dom_sf"/>
</dbReference>
<dbReference type="AlphaFoldDB" id="A0AA97K024"/>
<dbReference type="InterPro" id="IPR013783">
    <property type="entry name" value="Ig-like_fold"/>
</dbReference>
<dbReference type="InterPro" id="IPR050143">
    <property type="entry name" value="TRIM/RBCC"/>
</dbReference>
<evidence type="ECO:0000256" key="2">
    <source>
        <dbReference type="ARBA" id="ARBA00009651"/>
    </source>
</evidence>
<feature type="domain" description="B30.2/SPRY" evidence="6">
    <location>
        <begin position="363"/>
        <end position="555"/>
    </location>
</feature>
<dbReference type="SMART" id="SM00406">
    <property type="entry name" value="IGv"/>
    <property type="match status" value="1"/>
</dbReference>
<dbReference type="KEGG" id="emc:129338546"/>
<dbReference type="Gene3D" id="2.60.120.920">
    <property type="match status" value="1"/>
</dbReference>
<evidence type="ECO:0000256" key="5">
    <source>
        <dbReference type="SAM" id="Coils"/>
    </source>
</evidence>
<sequence length="556" mass="63437">MIKELGFTIVSYISLAVYWWIDDISIVGNVNPVNVQIGEDVILSCLERGCRFPNLQVHLYKWEGSENKTLYIYNSTKQMKVQESNSEEREKNETQQGCYINGLLEVTLLQVKPADAGQYVCALTCGKVYKEDTMEVIPGGIINASVGEDATLPCPLILAHNPSYLKMHWRRISPGKEQTIYSYLYQGTSPVVYSEDTHGDRCNSSNVPSSRVWFGKKYRQKAEIFKSNELSSKNGYMKLKNIQEEDAGKYLCSVKSNLLHKQVTFQLSVKGNQYQDMSGSSTFLSFVLPYLLCLPFLALCLPKNIGQQQADNEELQKLRSEVEELRKLCTEEVGQWQTDKEVLRKLCSEEIEELRKLRSEVEELQKLCIEVQWRRACSNADSVTLDASSAHPNLSITVDKKSFTHEDHTQNLDNPQRFDRIVSVLGSEGFFSGNHYWTVDTGNSTAWDLGVAIRSIQRKGQISLLPIEGFWVLGRSGKDYWAKTDPWTRVTVQRKLSKIGVYLSFQEKEVAFFNIADMSVLFVFKDCSFTEEIFPFFKNTHKGTAMRICSIKEEKA</sequence>
<reference evidence="9" key="1">
    <citation type="submission" date="2025-08" db="UniProtKB">
        <authorList>
            <consortium name="RefSeq"/>
        </authorList>
    </citation>
    <scope>IDENTIFICATION</scope>
    <source>
        <tissue evidence="9">Blood</tissue>
    </source>
</reference>
<dbReference type="InterPro" id="IPR001870">
    <property type="entry name" value="B30.2/SPRY"/>
</dbReference>
<dbReference type="SUPFAM" id="SSF48726">
    <property type="entry name" value="Immunoglobulin"/>
    <property type="match status" value="2"/>
</dbReference>
<dbReference type="Pfam" id="PF00622">
    <property type="entry name" value="SPRY"/>
    <property type="match status" value="1"/>
</dbReference>
<dbReference type="InterPro" id="IPR006574">
    <property type="entry name" value="PRY"/>
</dbReference>
<dbReference type="Gene3D" id="2.60.40.10">
    <property type="entry name" value="Immunoglobulins"/>
    <property type="match status" value="2"/>
</dbReference>
<protein>
    <submittedName>
        <fullName evidence="9">Erythroid membrane-associated protein-like isoform X1</fullName>
    </submittedName>
</protein>
<dbReference type="Proteomes" id="UP001190640">
    <property type="component" value="Chromosome 12"/>
</dbReference>
<dbReference type="PROSITE" id="PS50188">
    <property type="entry name" value="B302_SPRY"/>
    <property type="match status" value="1"/>
</dbReference>
<evidence type="ECO:0000256" key="3">
    <source>
        <dbReference type="ARBA" id="ARBA00022699"/>
    </source>
</evidence>
<feature type="coiled-coil region" evidence="5">
    <location>
        <begin position="305"/>
        <end position="374"/>
    </location>
</feature>
<dbReference type="InterPro" id="IPR007110">
    <property type="entry name" value="Ig-like_dom"/>
</dbReference>
<keyword evidence="3" id="KW-0528">Neurotoxin</keyword>
<evidence type="ECO:0000259" key="6">
    <source>
        <dbReference type="PROSITE" id="PS50188"/>
    </source>
</evidence>
<organism evidence="8 9">
    <name type="scientific">Eublepharis macularius</name>
    <name type="common">Leopard gecko</name>
    <name type="synonym">Cyrtodactylus macularius</name>
    <dbReference type="NCBI Taxonomy" id="481883"/>
    <lineage>
        <taxon>Eukaryota</taxon>
        <taxon>Metazoa</taxon>
        <taxon>Chordata</taxon>
        <taxon>Craniata</taxon>
        <taxon>Vertebrata</taxon>
        <taxon>Euteleostomi</taxon>
        <taxon>Lepidosauria</taxon>
        <taxon>Squamata</taxon>
        <taxon>Bifurcata</taxon>
        <taxon>Gekkota</taxon>
        <taxon>Eublepharidae</taxon>
        <taxon>Eublepharinae</taxon>
        <taxon>Eublepharis</taxon>
    </lineage>
</organism>
<evidence type="ECO:0000256" key="4">
    <source>
        <dbReference type="ARBA" id="ARBA00034460"/>
    </source>
</evidence>